<name>A0A5A5TCT9_9CHLR</name>
<evidence type="ECO:0008006" key="3">
    <source>
        <dbReference type="Google" id="ProtNLM"/>
    </source>
</evidence>
<accession>A0A5A5TCT9</accession>
<dbReference type="EMBL" id="BIXY01000031">
    <property type="protein sequence ID" value="GCF08843.1"/>
    <property type="molecule type" value="Genomic_DNA"/>
</dbReference>
<dbReference type="RefSeq" id="WP_149401814.1">
    <property type="nucleotide sequence ID" value="NZ_BIXY01000031.1"/>
</dbReference>
<dbReference type="AlphaFoldDB" id="A0A5A5TCT9"/>
<gene>
    <name evidence="1" type="ORF">KDI_24070</name>
</gene>
<dbReference type="Proteomes" id="UP000322530">
    <property type="component" value="Unassembled WGS sequence"/>
</dbReference>
<dbReference type="InterPro" id="IPR029063">
    <property type="entry name" value="SAM-dependent_MTases_sf"/>
</dbReference>
<reference evidence="1 2" key="1">
    <citation type="submission" date="2019-01" db="EMBL/GenBank/DDBJ databases">
        <title>Draft genome sequence of Dictyobacter sp. Uno17.</title>
        <authorList>
            <person name="Wang C.M."/>
            <person name="Zheng Y."/>
            <person name="Sakai Y."/>
            <person name="Abe K."/>
            <person name="Yokota A."/>
            <person name="Yabe S."/>
        </authorList>
    </citation>
    <scope>NUCLEOTIDE SEQUENCE [LARGE SCALE GENOMIC DNA]</scope>
    <source>
        <strain evidence="1 2">Uno17</strain>
    </source>
</reference>
<dbReference type="OrthoDB" id="9792752at2"/>
<dbReference type="PANTHER" id="PTHR43591">
    <property type="entry name" value="METHYLTRANSFERASE"/>
    <property type="match status" value="1"/>
</dbReference>
<organism evidence="1 2">
    <name type="scientific">Dictyobacter arantiisoli</name>
    <dbReference type="NCBI Taxonomy" id="2014874"/>
    <lineage>
        <taxon>Bacteria</taxon>
        <taxon>Bacillati</taxon>
        <taxon>Chloroflexota</taxon>
        <taxon>Ktedonobacteria</taxon>
        <taxon>Ktedonobacterales</taxon>
        <taxon>Dictyobacteraceae</taxon>
        <taxon>Dictyobacter</taxon>
    </lineage>
</organism>
<dbReference type="CDD" id="cd02440">
    <property type="entry name" value="AdoMet_MTases"/>
    <property type="match status" value="1"/>
</dbReference>
<dbReference type="GO" id="GO:0008168">
    <property type="term" value="F:methyltransferase activity"/>
    <property type="evidence" value="ECO:0007669"/>
    <property type="project" value="TreeGrafter"/>
</dbReference>
<protein>
    <recommendedName>
        <fullName evidence="3">Methyltransferase domain-containing protein</fullName>
    </recommendedName>
</protein>
<comment type="caution">
    <text evidence="1">The sequence shown here is derived from an EMBL/GenBank/DDBJ whole genome shotgun (WGS) entry which is preliminary data.</text>
</comment>
<keyword evidence="2" id="KW-1185">Reference proteome</keyword>
<dbReference type="SUPFAM" id="SSF53335">
    <property type="entry name" value="S-adenosyl-L-methionine-dependent methyltransferases"/>
    <property type="match status" value="1"/>
</dbReference>
<dbReference type="Pfam" id="PF13489">
    <property type="entry name" value="Methyltransf_23"/>
    <property type="match status" value="1"/>
</dbReference>
<proteinExistence type="predicted"/>
<dbReference type="Gene3D" id="3.40.50.150">
    <property type="entry name" value="Vaccinia Virus protein VP39"/>
    <property type="match status" value="1"/>
</dbReference>
<evidence type="ECO:0000313" key="2">
    <source>
        <dbReference type="Proteomes" id="UP000322530"/>
    </source>
</evidence>
<evidence type="ECO:0000313" key="1">
    <source>
        <dbReference type="EMBL" id="GCF08843.1"/>
    </source>
</evidence>
<dbReference type="PANTHER" id="PTHR43591:SF24">
    <property type="entry name" value="2-METHOXY-6-POLYPRENYL-1,4-BENZOQUINOL METHYLASE, MITOCHONDRIAL"/>
    <property type="match status" value="1"/>
</dbReference>
<sequence length="296" mass="33590">MGLFQWLWKGHTHPPTEQSEQLVTQGNRAYIKAAPYLLPKDDQEIDRLDLQHYIFRYMLHENYVAPLQSPNRILDVGCGTGRWALEMAETFPDSDIVGLDIIKPSQDMAQRPRNVLFLQRDILKGLPFTDQIFDYIHMRFLLGALPMADFQRVVNELRRVMKPGAWIELAEPGPVANAGVGLETLWTWLMELGSRKGIDMKAGKRLDRFLREAGLSNVTRKEINFPVGVYAGQAGELTARNLLSLLEAVREPIIALKIASAQDYDMMYAKAKTELANPQDSRNCFAPMYIAIAQQS</sequence>